<dbReference type="EnsemblPlants" id="Pp3c23_22050V3.2">
    <property type="protein sequence ID" value="PAC:32948742.CDS.1"/>
    <property type="gene ID" value="Pp3c23_22050"/>
</dbReference>
<feature type="region of interest" description="Disordered" evidence="1">
    <location>
        <begin position="37"/>
        <end position="126"/>
    </location>
</feature>
<protein>
    <submittedName>
        <fullName evidence="2 3">Uncharacterized protein</fullName>
    </submittedName>
</protein>
<dbReference type="InParanoid" id="A0A2K1IKC6"/>
<keyword evidence="4" id="KW-1185">Reference proteome</keyword>
<evidence type="ECO:0000313" key="3">
    <source>
        <dbReference type="EnsemblPlants" id="PAC:32948741.CDS.1"/>
    </source>
</evidence>
<dbReference type="Gramene" id="Pp3c23_22050V3.2">
    <property type="protein sequence ID" value="PAC:32948742.CDS.1"/>
    <property type="gene ID" value="Pp3c23_22050"/>
</dbReference>
<sequence>MAGRQALMRSVWYDSYYCPPRTSTELLWRKFASMGTVSRGWSSGSRHSEGGANNNNSAKEGEDPQGSSSAPPAVDADAKSYGGLQQHPGKVADRAHEEHVKHGIDQESIRDVGYDMSKVSKPSGDE</sequence>
<dbReference type="Gramene" id="Pp3c23_22050V3.1">
    <property type="protein sequence ID" value="PAC:32948741.CDS.1"/>
    <property type="gene ID" value="Pp3c23_22050"/>
</dbReference>
<feature type="compositionally biased region" description="Basic and acidic residues" evidence="1">
    <location>
        <begin position="90"/>
        <end position="113"/>
    </location>
</feature>
<dbReference type="AlphaFoldDB" id="A0A2K1IKC6"/>
<proteinExistence type="predicted"/>
<gene>
    <name evidence="2" type="ORF">PHYPA_028425</name>
</gene>
<dbReference type="Proteomes" id="UP000006727">
    <property type="component" value="Chromosome 23"/>
</dbReference>
<reference evidence="2 4" key="2">
    <citation type="journal article" date="2018" name="Plant J.">
        <title>The Physcomitrella patens chromosome-scale assembly reveals moss genome structure and evolution.</title>
        <authorList>
            <person name="Lang D."/>
            <person name="Ullrich K.K."/>
            <person name="Murat F."/>
            <person name="Fuchs J."/>
            <person name="Jenkins J."/>
            <person name="Haas F.B."/>
            <person name="Piednoel M."/>
            <person name="Gundlach H."/>
            <person name="Van Bel M."/>
            <person name="Meyberg R."/>
            <person name="Vives C."/>
            <person name="Morata J."/>
            <person name="Symeonidi A."/>
            <person name="Hiss M."/>
            <person name="Muchero W."/>
            <person name="Kamisugi Y."/>
            <person name="Saleh O."/>
            <person name="Blanc G."/>
            <person name="Decker E.L."/>
            <person name="van Gessel N."/>
            <person name="Grimwood J."/>
            <person name="Hayes R.D."/>
            <person name="Graham S.W."/>
            <person name="Gunter L.E."/>
            <person name="McDaniel S.F."/>
            <person name="Hoernstein S.N.W."/>
            <person name="Larsson A."/>
            <person name="Li F.W."/>
            <person name="Perroud P.F."/>
            <person name="Phillips J."/>
            <person name="Ranjan P."/>
            <person name="Rokshar D.S."/>
            <person name="Rothfels C.J."/>
            <person name="Schneider L."/>
            <person name="Shu S."/>
            <person name="Stevenson D.W."/>
            <person name="Thummler F."/>
            <person name="Tillich M."/>
            <person name="Villarreal Aguilar J.C."/>
            <person name="Widiez T."/>
            <person name="Wong G.K."/>
            <person name="Wymore A."/>
            <person name="Zhang Y."/>
            <person name="Zimmer A.D."/>
            <person name="Quatrano R.S."/>
            <person name="Mayer K.F.X."/>
            <person name="Goodstein D."/>
            <person name="Casacuberta J.M."/>
            <person name="Vandepoele K."/>
            <person name="Reski R."/>
            <person name="Cuming A.C."/>
            <person name="Tuskan G.A."/>
            <person name="Maumus F."/>
            <person name="Salse J."/>
            <person name="Schmutz J."/>
            <person name="Rensing S.A."/>
        </authorList>
    </citation>
    <scope>NUCLEOTIDE SEQUENCE [LARGE SCALE GENOMIC DNA]</scope>
    <source>
        <strain evidence="3 4">cv. Gransden 2004</strain>
    </source>
</reference>
<feature type="compositionally biased region" description="Polar residues" evidence="1">
    <location>
        <begin position="37"/>
        <end position="58"/>
    </location>
</feature>
<reference evidence="3" key="3">
    <citation type="submission" date="2020-12" db="UniProtKB">
        <authorList>
            <consortium name="EnsemblPlants"/>
        </authorList>
    </citation>
    <scope>IDENTIFICATION</scope>
</reference>
<accession>A0A2K1IKC6</accession>
<evidence type="ECO:0000313" key="2">
    <source>
        <dbReference type="EMBL" id="PNR29731.1"/>
    </source>
</evidence>
<dbReference type="EMBL" id="ABEU02000023">
    <property type="protein sequence ID" value="PNR29731.1"/>
    <property type="molecule type" value="Genomic_DNA"/>
</dbReference>
<dbReference type="EnsemblPlants" id="Pp3c23_22050V3.1">
    <property type="protein sequence ID" value="PAC:32948741.CDS.1"/>
    <property type="gene ID" value="Pp3c23_22050"/>
</dbReference>
<evidence type="ECO:0000256" key="1">
    <source>
        <dbReference type="SAM" id="MobiDB-lite"/>
    </source>
</evidence>
<reference evidence="2 4" key="1">
    <citation type="journal article" date="2008" name="Science">
        <title>The Physcomitrella genome reveals evolutionary insights into the conquest of land by plants.</title>
        <authorList>
            <person name="Rensing S."/>
            <person name="Lang D."/>
            <person name="Zimmer A."/>
            <person name="Terry A."/>
            <person name="Salamov A."/>
            <person name="Shapiro H."/>
            <person name="Nishiyama T."/>
            <person name="Perroud P.-F."/>
            <person name="Lindquist E."/>
            <person name="Kamisugi Y."/>
            <person name="Tanahashi T."/>
            <person name="Sakakibara K."/>
            <person name="Fujita T."/>
            <person name="Oishi K."/>
            <person name="Shin-I T."/>
            <person name="Kuroki Y."/>
            <person name="Toyoda A."/>
            <person name="Suzuki Y."/>
            <person name="Hashimoto A."/>
            <person name="Yamaguchi K."/>
            <person name="Sugano A."/>
            <person name="Kohara Y."/>
            <person name="Fujiyama A."/>
            <person name="Anterola A."/>
            <person name="Aoki S."/>
            <person name="Ashton N."/>
            <person name="Barbazuk W.B."/>
            <person name="Barker E."/>
            <person name="Bennetzen J."/>
            <person name="Bezanilla M."/>
            <person name="Blankenship R."/>
            <person name="Cho S.H."/>
            <person name="Dutcher S."/>
            <person name="Estelle M."/>
            <person name="Fawcett J.A."/>
            <person name="Gundlach H."/>
            <person name="Hanada K."/>
            <person name="Heyl A."/>
            <person name="Hicks K.A."/>
            <person name="Hugh J."/>
            <person name="Lohr M."/>
            <person name="Mayer K."/>
            <person name="Melkozernov A."/>
            <person name="Murata T."/>
            <person name="Nelson D."/>
            <person name="Pils B."/>
            <person name="Prigge M."/>
            <person name="Reiss B."/>
            <person name="Renner T."/>
            <person name="Rombauts S."/>
            <person name="Rushton P."/>
            <person name="Sanderfoot A."/>
            <person name="Schween G."/>
            <person name="Shiu S.-H."/>
            <person name="Stueber K."/>
            <person name="Theodoulou F.L."/>
            <person name="Tu H."/>
            <person name="Van de Peer Y."/>
            <person name="Verrier P.J."/>
            <person name="Waters E."/>
            <person name="Wood A."/>
            <person name="Yang L."/>
            <person name="Cove D."/>
            <person name="Cuming A."/>
            <person name="Hasebe M."/>
            <person name="Lucas S."/>
            <person name="Mishler D.B."/>
            <person name="Reski R."/>
            <person name="Grigoriev I."/>
            <person name="Quatrano R.S."/>
            <person name="Boore J.L."/>
        </authorList>
    </citation>
    <scope>NUCLEOTIDE SEQUENCE [LARGE SCALE GENOMIC DNA]</scope>
    <source>
        <strain evidence="3 4">cv. Gransden 2004</strain>
    </source>
</reference>
<organism evidence="2">
    <name type="scientific">Physcomitrium patens</name>
    <name type="common">Spreading-leaved earth moss</name>
    <name type="synonym">Physcomitrella patens</name>
    <dbReference type="NCBI Taxonomy" id="3218"/>
    <lineage>
        <taxon>Eukaryota</taxon>
        <taxon>Viridiplantae</taxon>
        <taxon>Streptophyta</taxon>
        <taxon>Embryophyta</taxon>
        <taxon>Bryophyta</taxon>
        <taxon>Bryophytina</taxon>
        <taxon>Bryopsida</taxon>
        <taxon>Funariidae</taxon>
        <taxon>Funariales</taxon>
        <taxon>Funariaceae</taxon>
        <taxon>Physcomitrium</taxon>
    </lineage>
</organism>
<dbReference type="PaxDb" id="3218-PP1S335_78V6.1"/>
<evidence type="ECO:0000313" key="4">
    <source>
        <dbReference type="Proteomes" id="UP000006727"/>
    </source>
</evidence>
<name>A0A2K1IKC6_PHYPA</name>